<evidence type="ECO:0000256" key="2">
    <source>
        <dbReference type="ARBA" id="ARBA00008807"/>
    </source>
</evidence>
<evidence type="ECO:0000256" key="5">
    <source>
        <dbReference type="ARBA" id="ARBA00022856"/>
    </source>
</evidence>
<comment type="similarity">
    <text evidence="2">Belongs to the oligopeptide OPT transporter family.</text>
</comment>
<dbReference type="GO" id="GO:0015031">
    <property type="term" value="P:protein transport"/>
    <property type="evidence" value="ECO:0007669"/>
    <property type="project" value="UniProtKB-KW"/>
</dbReference>
<evidence type="ECO:0000256" key="9">
    <source>
        <dbReference type="SAM" id="Phobius"/>
    </source>
</evidence>
<dbReference type="InterPro" id="IPR004648">
    <property type="entry name" value="Oligpept_transpt"/>
</dbReference>
<comment type="caution">
    <text evidence="10">The sequence shown here is derived from an EMBL/GenBank/DDBJ whole genome shotgun (WGS) entry which is preliminary data.</text>
</comment>
<evidence type="ECO:0000256" key="8">
    <source>
        <dbReference type="ARBA" id="ARBA00023136"/>
    </source>
</evidence>
<keyword evidence="11" id="KW-1185">Reference proteome</keyword>
<organism evidence="10 11">
    <name type="scientific">Lentinula edodes</name>
    <name type="common">Shiitake mushroom</name>
    <name type="synonym">Lentinus edodes</name>
    <dbReference type="NCBI Taxonomy" id="5353"/>
    <lineage>
        <taxon>Eukaryota</taxon>
        <taxon>Fungi</taxon>
        <taxon>Dikarya</taxon>
        <taxon>Basidiomycota</taxon>
        <taxon>Agaricomycotina</taxon>
        <taxon>Agaricomycetes</taxon>
        <taxon>Agaricomycetidae</taxon>
        <taxon>Agaricales</taxon>
        <taxon>Marasmiineae</taxon>
        <taxon>Omphalotaceae</taxon>
        <taxon>Lentinula</taxon>
    </lineage>
</organism>
<gene>
    <name evidence="10" type="ORF">LENED_009247</name>
</gene>
<reference evidence="10 11" key="1">
    <citation type="submission" date="2016-08" db="EMBL/GenBank/DDBJ databases">
        <authorList>
            <consortium name="Lentinula edodes genome sequencing consortium"/>
            <person name="Sakamoto Y."/>
            <person name="Nakade K."/>
            <person name="Sato S."/>
            <person name="Yoshida Y."/>
            <person name="Miyazaki K."/>
            <person name="Natsume S."/>
            <person name="Konno N."/>
        </authorList>
    </citation>
    <scope>NUCLEOTIDE SEQUENCE [LARGE SCALE GENOMIC DNA]</scope>
    <source>
        <strain evidence="10 11">NBRC 111202</strain>
    </source>
</reference>
<dbReference type="GO" id="GO:0016020">
    <property type="term" value="C:membrane"/>
    <property type="evidence" value="ECO:0007669"/>
    <property type="project" value="UniProtKB-SubCell"/>
</dbReference>
<dbReference type="AlphaFoldDB" id="A0A1Q3EJC9"/>
<evidence type="ECO:0000313" key="10">
    <source>
        <dbReference type="EMBL" id="GAW07269.1"/>
    </source>
</evidence>
<dbReference type="PANTHER" id="PTHR22601">
    <property type="entry name" value="ISP4 LIKE PROTEIN"/>
    <property type="match status" value="1"/>
</dbReference>
<keyword evidence="6" id="KW-0653">Protein transport</keyword>
<dbReference type="EMBL" id="BDGU01000421">
    <property type="protein sequence ID" value="GAW07269.1"/>
    <property type="molecule type" value="Genomic_DNA"/>
</dbReference>
<protein>
    <submittedName>
        <fullName evidence="10">Oligopeptide transporter</fullName>
    </submittedName>
</protein>
<dbReference type="InterPro" id="IPR004813">
    <property type="entry name" value="OPT"/>
</dbReference>
<feature type="transmembrane region" description="Helical" evidence="9">
    <location>
        <begin position="20"/>
        <end position="37"/>
    </location>
</feature>
<reference evidence="10 11" key="2">
    <citation type="submission" date="2017-02" db="EMBL/GenBank/DDBJ databases">
        <title>A genome survey and senescence transcriptome analysis in Lentinula edodes.</title>
        <authorList>
            <person name="Sakamoto Y."/>
            <person name="Nakade K."/>
            <person name="Sato S."/>
            <person name="Yoshida Y."/>
            <person name="Miyazaki K."/>
            <person name="Natsume S."/>
            <person name="Konno N."/>
        </authorList>
    </citation>
    <scope>NUCLEOTIDE SEQUENCE [LARGE SCALE GENOMIC DNA]</scope>
    <source>
        <strain evidence="10 11">NBRC 111202</strain>
    </source>
</reference>
<keyword evidence="7 9" id="KW-1133">Transmembrane helix</keyword>
<evidence type="ECO:0000256" key="7">
    <source>
        <dbReference type="ARBA" id="ARBA00022989"/>
    </source>
</evidence>
<keyword evidence="5" id="KW-0571">Peptide transport</keyword>
<feature type="transmembrane region" description="Helical" evidence="9">
    <location>
        <begin position="49"/>
        <end position="71"/>
    </location>
</feature>
<sequence length="117" mass="12967">MSICGPVIFNGTQLLPPATGINYVPWAIVGFIFQYLIRRRNFPWWTKYNYVLSAALDSGLAISVIIIYFALQYPRNGTIGKNTILSWWGNTVSFTGADGRGVPVIQLPVGEVFGPKN</sequence>
<evidence type="ECO:0000256" key="6">
    <source>
        <dbReference type="ARBA" id="ARBA00022927"/>
    </source>
</evidence>
<comment type="subcellular location">
    <subcellularLocation>
        <location evidence="1">Membrane</location>
        <topology evidence="1">Multi-pass membrane protein</topology>
    </subcellularLocation>
</comment>
<keyword evidence="8 9" id="KW-0472">Membrane</keyword>
<accession>A0A1Q3EJC9</accession>
<dbReference type="Proteomes" id="UP000188533">
    <property type="component" value="Unassembled WGS sequence"/>
</dbReference>
<dbReference type="Pfam" id="PF03169">
    <property type="entry name" value="OPT"/>
    <property type="match status" value="1"/>
</dbReference>
<evidence type="ECO:0000256" key="3">
    <source>
        <dbReference type="ARBA" id="ARBA00022448"/>
    </source>
</evidence>
<keyword evidence="3" id="KW-0813">Transport</keyword>
<name>A0A1Q3EJC9_LENED</name>
<keyword evidence="4 9" id="KW-0812">Transmembrane</keyword>
<evidence type="ECO:0000313" key="11">
    <source>
        <dbReference type="Proteomes" id="UP000188533"/>
    </source>
</evidence>
<evidence type="ECO:0000256" key="4">
    <source>
        <dbReference type="ARBA" id="ARBA00022692"/>
    </source>
</evidence>
<proteinExistence type="inferred from homology"/>
<dbReference type="GO" id="GO:0035673">
    <property type="term" value="F:oligopeptide transmembrane transporter activity"/>
    <property type="evidence" value="ECO:0007669"/>
    <property type="project" value="InterPro"/>
</dbReference>
<evidence type="ECO:0000256" key="1">
    <source>
        <dbReference type="ARBA" id="ARBA00004141"/>
    </source>
</evidence>